<feature type="transmembrane region" description="Helical" evidence="2">
    <location>
        <begin position="171"/>
        <end position="191"/>
    </location>
</feature>
<name>A0AAE0WKT6_9PEZI</name>
<feature type="transmembrane region" description="Helical" evidence="2">
    <location>
        <begin position="110"/>
        <end position="130"/>
    </location>
</feature>
<proteinExistence type="predicted"/>
<sequence>MPGQYTIAGSSRSSWVSDAGGPGEAIEMAKRPQHTATRDTVDEMESAADASLIQKARVNTISRYFLSTWIRLQPIAGIIALCITIGSMFISLMILVISNGQTTSSWKIQPTVYLAIAAALAIIALNFAYARAVPVAWWYRASQGTTVRELEEQWQSSFSVMRAAFHGRRKMSTIIAASICVPLMFIDGALLQRASSVHSAAHSGLMTMNITLPPELPKGFSGIIADGTFVPGLGAQYATYTWLTGQTVIPSLSRQDSLASSKGSWNGNIAGPGVARSNCTSDTWQISKNTWHDANATWGYDLATRRLLRHTTGLCTLDNVQDPYG</sequence>
<dbReference type="EMBL" id="JAUTXT010000024">
    <property type="protein sequence ID" value="KAK3673556.1"/>
    <property type="molecule type" value="Genomic_DNA"/>
</dbReference>
<feature type="compositionally biased region" description="Polar residues" evidence="1">
    <location>
        <begin position="7"/>
        <end position="16"/>
    </location>
</feature>
<dbReference type="AlphaFoldDB" id="A0AAE0WKT6"/>
<comment type="caution">
    <text evidence="3">The sequence shown here is derived from an EMBL/GenBank/DDBJ whole genome shotgun (WGS) entry which is preliminary data.</text>
</comment>
<reference evidence="3" key="1">
    <citation type="submission" date="2023-07" db="EMBL/GenBank/DDBJ databases">
        <title>Black Yeasts Isolated from many extreme environments.</title>
        <authorList>
            <person name="Coleine C."/>
            <person name="Stajich J.E."/>
            <person name="Selbmann L."/>
        </authorList>
    </citation>
    <scope>NUCLEOTIDE SEQUENCE</scope>
    <source>
        <strain evidence="3">CCFEE 5485</strain>
    </source>
</reference>
<dbReference type="Pfam" id="PF11374">
    <property type="entry name" value="DUF3176"/>
    <property type="match status" value="1"/>
</dbReference>
<protein>
    <submittedName>
        <fullName evidence="3">Uncharacterized protein</fullName>
    </submittedName>
</protein>
<keyword evidence="2" id="KW-1133">Transmembrane helix</keyword>
<evidence type="ECO:0000313" key="3">
    <source>
        <dbReference type="EMBL" id="KAK3673556.1"/>
    </source>
</evidence>
<dbReference type="Proteomes" id="UP001274830">
    <property type="component" value="Unassembled WGS sequence"/>
</dbReference>
<keyword evidence="2" id="KW-0812">Transmembrane</keyword>
<feature type="transmembrane region" description="Helical" evidence="2">
    <location>
        <begin position="75"/>
        <end position="98"/>
    </location>
</feature>
<evidence type="ECO:0000256" key="2">
    <source>
        <dbReference type="SAM" id="Phobius"/>
    </source>
</evidence>
<feature type="region of interest" description="Disordered" evidence="1">
    <location>
        <begin position="1"/>
        <end position="20"/>
    </location>
</feature>
<keyword evidence="2" id="KW-0472">Membrane</keyword>
<evidence type="ECO:0000256" key="1">
    <source>
        <dbReference type="SAM" id="MobiDB-lite"/>
    </source>
</evidence>
<dbReference type="PANTHER" id="PTHR37576">
    <property type="entry name" value="DEFECT AT LOW TEMPERATURE PROTEIN 1"/>
    <property type="match status" value="1"/>
</dbReference>
<accession>A0AAE0WKT6</accession>
<organism evidence="3 4">
    <name type="scientific">Recurvomyces mirabilis</name>
    <dbReference type="NCBI Taxonomy" id="574656"/>
    <lineage>
        <taxon>Eukaryota</taxon>
        <taxon>Fungi</taxon>
        <taxon>Dikarya</taxon>
        <taxon>Ascomycota</taxon>
        <taxon>Pezizomycotina</taxon>
        <taxon>Dothideomycetes</taxon>
        <taxon>Dothideomycetidae</taxon>
        <taxon>Mycosphaerellales</taxon>
        <taxon>Teratosphaeriaceae</taxon>
        <taxon>Recurvomyces</taxon>
    </lineage>
</organism>
<dbReference type="PANTHER" id="PTHR37576:SF2">
    <property type="entry name" value="DEFECT AT LOW TEMPERATURE PROTEIN 1"/>
    <property type="match status" value="1"/>
</dbReference>
<evidence type="ECO:0000313" key="4">
    <source>
        <dbReference type="Proteomes" id="UP001274830"/>
    </source>
</evidence>
<keyword evidence="4" id="KW-1185">Reference proteome</keyword>
<gene>
    <name evidence="3" type="ORF">LTR78_006460</name>
</gene>
<dbReference type="InterPro" id="IPR021514">
    <property type="entry name" value="DUF3176"/>
</dbReference>